<dbReference type="RefSeq" id="WP_203921246.1">
    <property type="nucleotide sequence ID" value="NZ_BONZ01000056.1"/>
</dbReference>
<gene>
    <name evidence="2" type="ORF">Raf01_58820</name>
</gene>
<organism evidence="2 3">
    <name type="scientific">Rugosimonospora africana</name>
    <dbReference type="NCBI Taxonomy" id="556532"/>
    <lineage>
        <taxon>Bacteria</taxon>
        <taxon>Bacillati</taxon>
        <taxon>Actinomycetota</taxon>
        <taxon>Actinomycetes</taxon>
        <taxon>Micromonosporales</taxon>
        <taxon>Micromonosporaceae</taxon>
        <taxon>Rugosimonospora</taxon>
    </lineage>
</organism>
<dbReference type="EMBL" id="BONZ01000056">
    <property type="protein sequence ID" value="GIH17710.1"/>
    <property type="molecule type" value="Genomic_DNA"/>
</dbReference>
<evidence type="ECO:0000256" key="1">
    <source>
        <dbReference type="SAM" id="Phobius"/>
    </source>
</evidence>
<feature type="transmembrane region" description="Helical" evidence="1">
    <location>
        <begin position="6"/>
        <end position="25"/>
    </location>
</feature>
<accession>A0A8J3VT12</accession>
<evidence type="ECO:0000313" key="3">
    <source>
        <dbReference type="Proteomes" id="UP000642748"/>
    </source>
</evidence>
<keyword evidence="1" id="KW-0472">Membrane</keyword>
<reference evidence="2" key="1">
    <citation type="submission" date="2021-01" db="EMBL/GenBank/DDBJ databases">
        <title>Whole genome shotgun sequence of Rugosimonospora africana NBRC 104875.</title>
        <authorList>
            <person name="Komaki H."/>
            <person name="Tamura T."/>
        </authorList>
    </citation>
    <scope>NUCLEOTIDE SEQUENCE</scope>
    <source>
        <strain evidence="2">NBRC 104875</strain>
    </source>
</reference>
<comment type="caution">
    <text evidence="2">The sequence shown here is derived from an EMBL/GenBank/DDBJ whole genome shotgun (WGS) entry which is preliminary data.</text>
</comment>
<evidence type="ECO:0000313" key="2">
    <source>
        <dbReference type="EMBL" id="GIH17710.1"/>
    </source>
</evidence>
<keyword evidence="3" id="KW-1185">Reference proteome</keyword>
<dbReference type="Proteomes" id="UP000642748">
    <property type="component" value="Unassembled WGS sequence"/>
</dbReference>
<keyword evidence="1" id="KW-0812">Transmembrane</keyword>
<dbReference type="AlphaFoldDB" id="A0A8J3VT12"/>
<name>A0A8J3VT12_9ACTN</name>
<sequence>MAQDLMNSGVIPLVVVAGIVIVAIWQVGAHLRARTTVTRETEYRALADRAVRAQEITEHRLASVDDRFGEVTRRLAMIEGVLKDAE</sequence>
<proteinExistence type="predicted"/>
<protein>
    <submittedName>
        <fullName evidence="2">Uncharacterized protein</fullName>
    </submittedName>
</protein>
<keyword evidence="1" id="KW-1133">Transmembrane helix</keyword>